<dbReference type="OrthoDB" id="2692275at2759"/>
<accession>A0A8I3ACI1</accession>
<name>A0A8I3ACI1_9AGAM</name>
<evidence type="ECO:0000313" key="3">
    <source>
        <dbReference type="Proteomes" id="UP000683000"/>
    </source>
</evidence>
<protein>
    <submittedName>
        <fullName evidence="2">Uncharacterized protein</fullName>
    </submittedName>
</protein>
<comment type="caution">
    <text evidence="2">The sequence shown here is derived from an EMBL/GenBank/DDBJ whole genome shotgun (WGS) entry which is preliminary data.</text>
</comment>
<keyword evidence="3" id="KW-1185">Reference proteome</keyword>
<reference evidence="2" key="1">
    <citation type="submission" date="2021-03" db="EMBL/GenBank/DDBJ databases">
        <title>Evolutionary innovations through gain and loss of genes in the ectomycorrhizal Boletales.</title>
        <authorList>
            <person name="Wu G."/>
            <person name="Miyauchi S."/>
            <person name="Morin E."/>
            <person name="Yang Z.-L."/>
            <person name="Xu J."/>
            <person name="Martin F.M."/>
        </authorList>
    </citation>
    <scope>NUCLEOTIDE SEQUENCE</scope>
    <source>
        <strain evidence="2">BR01</strain>
    </source>
</reference>
<feature type="transmembrane region" description="Helical" evidence="1">
    <location>
        <begin position="12"/>
        <end position="34"/>
    </location>
</feature>
<evidence type="ECO:0000256" key="1">
    <source>
        <dbReference type="SAM" id="Phobius"/>
    </source>
</evidence>
<dbReference type="Proteomes" id="UP000683000">
    <property type="component" value="Unassembled WGS sequence"/>
</dbReference>
<keyword evidence="1" id="KW-0812">Transmembrane</keyword>
<keyword evidence="1" id="KW-1133">Transmembrane helix</keyword>
<proteinExistence type="predicted"/>
<dbReference type="AlphaFoldDB" id="A0A8I3ACI1"/>
<keyword evidence="1" id="KW-0472">Membrane</keyword>
<sequence>MPLTWVSLRRTVLRRSFIAIWLVLVLVISFHTLIQPPFRLSLKLRLFEFRPELAYPPEGEQARPPLGKHTLTSDGLLVANPHGPHPIFQLIHDAEAAWEAKRARASKTLPEAVAEYRQRYRRSPPLGFDKWWDYVVKHRIQLPDEYDEIFEDIESFWGIDPHELARTQQEAREA</sequence>
<evidence type="ECO:0000313" key="2">
    <source>
        <dbReference type="EMBL" id="KAG6380386.1"/>
    </source>
</evidence>
<dbReference type="EMBL" id="JAGFBS010000003">
    <property type="protein sequence ID" value="KAG6380386.1"/>
    <property type="molecule type" value="Genomic_DNA"/>
</dbReference>
<gene>
    <name evidence="2" type="ORF">JVT61DRAFT_8501</name>
</gene>
<organism evidence="2 3">
    <name type="scientific">Boletus reticuloceps</name>
    <dbReference type="NCBI Taxonomy" id="495285"/>
    <lineage>
        <taxon>Eukaryota</taxon>
        <taxon>Fungi</taxon>
        <taxon>Dikarya</taxon>
        <taxon>Basidiomycota</taxon>
        <taxon>Agaricomycotina</taxon>
        <taxon>Agaricomycetes</taxon>
        <taxon>Agaricomycetidae</taxon>
        <taxon>Boletales</taxon>
        <taxon>Boletineae</taxon>
        <taxon>Boletaceae</taxon>
        <taxon>Boletoideae</taxon>
        <taxon>Boletus</taxon>
    </lineage>
</organism>